<reference evidence="9 10" key="1">
    <citation type="submission" date="2016-09" db="EMBL/GenBank/DDBJ databases">
        <title>Genomic analysis reveals versatility of anaerobic energy metabolism of Geosporobacter ferrireducens IRF9 of phylum Firmicutes.</title>
        <authorList>
            <person name="Kim S.-J."/>
        </authorList>
    </citation>
    <scope>NUCLEOTIDE SEQUENCE [LARGE SCALE GENOMIC DNA]</scope>
    <source>
        <strain evidence="9 10">IRF9</strain>
    </source>
</reference>
<feature type="transmembrane region" description="Helical" evidence="8">
    <location>
        <begin position="410"/>
        <end position="428"/>
    </location>
</feature>
<keyword evidence="6" id="KW-0406">Ion transport</keyword>
<dbReference type="Proteomes" id="UP000095743">
    <property type="component" value="Chromosome"/>
</dbReference>
<gene>
    <name evidence="9" type="ORF">Gferi_11240</name>
</gene>
<evidence type="ECO:0000256" key="2">
    <source>
        <dbReference type="ARBA" id="ARBA00009904"/>
    </source>
</evidence>
<proteinExistence type="inferred from homology"/>
<feature type="transmembrane region" description="Helical" evidence="8">
    <location>
        <begin position="374"/>
        <end position="398"/>
    </location>
</feature>
<evidence type="ECO:0000256" key="6">
    <source>
        <dbReference type="ARBA" id="ARBA00023065"/>
    </source>
</evidence>
<dbReference type="GO" id="GO:0007035">
    <property type="term" value="P:vacuolar acidification"/>
    <property type="evidence" value="ECO:0007669"/>
    <property type="project" value="TreeGrafter"/>
</dbReference>
<feature type="transmembrane region" description="Helical" evidence="8">
    <location>
        <begin position="509"/>
        <end position="529"/>
    </location>
</feature>
<protein>
    <submittedName>
        <fullName evidence="9">Uncharacterized protein</fullName>
    </submittedName>
</protein>
<dbReference type="GO" id="GO:0033179">
    <property type="term" value="C:proton-transporting V-type ATPase, V0 domain"/>
    <property type="evidence" value="ECO:0007669"/>
    <property type="project" value="InterPro"/>
</dbReference>
<dbReference type="InterPro" id="IPR002490">
    <property type="entry name" value="V-ATPase_116kDa_su"/>
</dbReference>
<evidence type="ECO:0000313" key="10">
    <source>
        <dbReference type="Proteomes" id="UP000095743"/>
    </source>
</evidence>
<feature type="transmembrane region" description="Helical" evidence="8">
    <location>
        <begin position="482"/>
        <end position="503"/>
    </location>
</feature>
<dbReference type="GO" id="GO:0046961">
    <property type="term" value="F:proton-transporting ATPase activity, rotational mechanism"/>
    <property type="evidence" value="ECO:0007669"/>
    <property type="project" value="InterPro"/>
</dbReference>
<evidence type="ECO:0000256" key="3">
    <source>
        <dbReference type="ARBA" id="ARBA00022448"/>
    </source>
</evidence>
<feature type="transmembrane region" description="Helical" evidence="8">
    <location>
        <begin position="573"/>
        <end position="592"/>
    </location>
</feature>
<keyword evidence="4 8" id="KW-0812">Transmembrane</keyword>
<evidence type="ECO:0000256" key="5">
    <source>
        <dbReference type="ARBA" id="ARBA00022989"/>
    </source>
</evidence>
<feature type="transmembrane region" description="Helical" evidence="8">
    <location>
        <begin position="448"/>
        <end position="470"/>
    </location>
</feature>
<evidence type="ECO:0000256" key="8">
    <source>
        <dbReference type="SAM" id="Phobius"/>
    </source>
</evidence>
<dbReference type="PANTHER" id="PTHR11629:SF63">
    <property type="entry name" value="V-TYPE PROTON ATPASE SUBUNIT A"/>
    <property type="match status" value="1"/>
</dbReference>
<keyword evidence="3" id="KW-0813">Transport</keyword>
<dbReference type="RefSeq" id="WP_069976492.1">
    <property type="nucleotide sequence ID" value="NZ_CP017269.1"/>
</dbReference>
<evidence type="ECO:0000313" key="9">
    <source>
        <dbReference type="EMBL" id="AOT70114.1"/>
    </source>
</evidence>
<keyword evidence="7 8" id="KW-0472">Membrane</keyword>
<name>A0A1D8GGT1_9FIRM</name>
<evidence type="ECO:0000256" key="7">
    <source>
        <dbReference type="ARBA" id="ARBA00023136"/>
    </source>
</evidence>
<dbReference type="EMBL" id="CP017269">
    <property type="protein sequence ID" value="AOT70114.1"/>
    <property type="molecule type" value="Genomic_DNA"/>
</dbReference>
<feature type="transmembrane region" description="Helical" evidence="8">
    <location>
        <begin position="604"/>
        <end position="627"/>
    </location>
</feature>
<organism evidence="9 10">
    <name type="scientific">Geosporobacter ferrireducens</name>
    <dbReference type="NCBI Taxonomy" id="1424294"/>
    <lineage>
        <taxon>Bacteria</taxon>
        <taxon>Bacillati</taxon>
        <taxon>Bacillota</taxon>
        <taxon>Clostridia</taxon>
        <taxon>Peptostreptococcales</taxon>
        <taxon>Thermotaleaceae</taxon>
        <taxon>Geosporobacter</taxon>
    </lineage>
</organism>
<sequence>MAVEKMEMLNVVAPIAAMDEIAKEIVLSNNVHMVNALHEINESNFTIRVQEENLEELVDICLIRPYGGEMEDRGTPEDIKKLLDFFKIEPYIKEKYLSADYEENVIRDKIHAIYAAAAPLQEKIKEAEEQLQSLADFKEHIKFMKDVDVNLDELNDLKFFIYKIGILSKENRLKLKRNYENVSAVVLHIGSNNVGEVYLVISPTELERETNRILRSLNFQEIDMPKEFAGKPLDVMLSIDRQMDVISLELKALYKKTAGLRKEYEEDIMLAYSRLRLKEEMMKVKKETACTNEFFYLAGWVPQREKENIRARLEQFGEKVILLFKDTAEVQKYMIPPTKLKNSPFMRPFEELVNMYGIPSYHELDPTAFLGITYMLMFGIMFGDVGQGAVLWIMGYLLKQWKGQGIYGSILNRLGLSSMAFGFLYGSIFGDEHLLPALLIRPIEHIDLVLQGSVAIGILLILISFGYNIINGIRQRNLQEGLFGRNGLSGLLFFIVLLLMVGNRIAETPLIHSGLAGGLLILFGILIIAKEPLTNLLLNKRPLIHESASSYMIESGFDIFETLLSMLSNTVSFIRIGAFALNHVGLFIAFQTMARMMQHAAGKFFILLLGNVIIICLEGLIVFIQGLRLEYYELFSKYYQGEGMAFHPVKLDYES</sequence>
<dbReference type="Pfam" id="PF01496">
    <property type="entry name" value="V_ATPase_I"/>
    <property type="match status" value="2"/>
</dbReference>
<dbReference type="GO" id="GO:0016471">
    <property type="term" value="C:vacuolar proton-transporting V-type ATPase complex"/>
    <property type="evidence" value="ECO:0007669"/>
    <property type="project" value="TreeGrafter"/>
</dbReference>
<dbReference type="AlphaFoldDB" id="A0A1D8GGT1"/>
<dbReference type="STRING" id="1424294.Gferi_11240"/>
<dbReference type="PANTHER" id="PTHR11629">
    <property type="entry name" value="VACUOLAR PROTON ATPASES"/>
    <property type="match status" value="1"/>
</dbReference>
<evidence type="ECO:0000256" key="4">
    <source>
        <dbReference type="ARBA" id="ARBA00022692"/>
    </source>
</evidence>
<comment type="similarity">
    <text evidence="2">Belongs to the V-ATPase 116 kDa subunit family.</text>
</comment>
<keyword evidence="5 8" id="KW-1133">Transmembrane helix</keyword>
<dbReference type="KEGG" id="gfe:Gferi_11240"/>
<dbReference type="GO" id="GO:0051117">
    <property type="term" value="F:ATPase binding"/>
    <property type="evidence" value="ECO:0007669"/>
    <property type="project" value="TreeGrafter"/>
</dbReference>
<dbReference type="OrthoDB" id="9803814at2"/>
<accession>A0A1D8GGT1</accession>
<evidence type="ECO:0000256" key="1">
    <source>
        <dbReference type="ARBA" id="ARBA00004141"/>
    </source>
</evidence>
<comment type="subcellular location">
    <subcellularLocation>
        <location evidence="1">Membrane</location>
        <topology evidence="1">Multi-pass membrane protein</topology>
    </subcellularLocation>
</comment>
<keyword evidence="10" id="KW-1185">Reference proteome</keyword>